<evidence type="ECO:0000313" key="1">
    <source>
        <dbReference type="EMBL" id="JAN93427.1"/>
    </source>
</evidence>
<protein>
    <submittedName>
        <fullName evidence="1">Uncharacterized protein</fullName>
    </submittedName>
</protein>
<organism evidence="1">
    <name type="scientific">Daphnia magna</name>
    <dbReference type="NCBI Taxonomy" id="35525"/>
    <lineage>
        <taxon>Eukaryota</taxon>
        <taxon>Metazoa</taxon>
        <taxon>Ecdysozoa</taxon>
        <taxon>Arthropoda</taxon>
        <taxon>Crustacea</taxon>
        <taxon>Branchiopoda</taxon>
        <taxon>Diplostraca</taxon>
        <taxon>Cladocera</taxon>
        <taxon>Anomopoda</taxon>
        <taxon>Daphniidae</taxon>
        <taxon>Daphnia</taxon>
    </lineage>
</organism>
<dbReference type="EMBL" id="GDIQ01001310">
    <property type="protein sequence ID" value="JAN93427.1"/>
    <property type="molecule type" value="Transcribed_RNA"/>
</dbReference>
<proteinExistence type="predicted"/>
<accession>A0A0N8DLR8</accession>
<dbReference type="AlphaFoldDB" id="A0A0N8DLR8"/>
<reference evidence="1" key="1">
    <citation type="submission" date="2015-10" db="EMBL/GenBank/DDBJ databases">
        <title>EvidentialGene: Evidence-directed Construction of Complete mRNA Transcriptomes without Genomes.</title>
        <authorList>
            <person name="Gilbert D.G."/>
        </authorList>
    </citation>
    <scope>NUCLEOTIDE SEQUENCE</scope>
</reference>
<name>A0A0N8DLR8_9CRUS</name>
<sequence>MAIVSKKINGTKNQSSYLNKRLAERYDVPRLVTHCFCCTGSKQAIIHTQLGRENRNNVYRDSEPSTINRPA</sequence>